<proteinExistence type="predicted"/>
<evidence type="ECO:0000256" key="4">
    <source>
        <dbReference type="ARBA" id="ARBA00023163"/>
    </source>
</evidence>
<dbReference type="InterPro" id="IPR010982">
    <property type="entry name" value="Lambda_DNA-bd_dom_sf"/>
</dbReference>
<organism evidence="6 7">
    <name type="scientific">Marinomonas ushuaiensis DSM 15871</name>
    <dbReference type="NCBI Taxonomy" id="1122207"/>
    <lineage>
        <taxon>Bacteria</taxon>
        <taxon>Pseudomonadati</taxon>
        <taxon>Pseudomonadota</taxon>
        <taxon>Gammaproteobacteria</taxon>
        <taxon>Oceanospirillales</taxon>
        <taxon>Oceanospirillaceae</taxon>
        <taxon>Marinomonas</taxon>
    </lineage>
</organism>
<dbReference type="PROSITE" id="PS50932">
    <property type="entry name" value="HTH_LACI_2"/>
    <property type="match status" value="1"/>
</dbReference>
<evidence type="ECO:0000313" key="6">
    <source>
        <dbReference type="EMBL" id="ETX10123.1"/>
    </source>
</evidence>
<dbReference type="InterPro" id="IPR000843">
    <property type="entry name" value="HTH_LacI"/>
</dbReference>
<evidence type="ECO:0000259" key="5">
    <source>
        <dbReference type="PROSITE" id="PS50932"/>
    </source>
</evidence>
<dbReference type="CDD" id="cd01392">
    <property type="entry name" value="HTH_LacI"/>
    <property type="match status" value="1"/>
</dbReference>
<dbReference type="InterPro" id="IPR028082">
    <property type="entry name" value="Peripla_BP_I"/>
</dbReference>
<keyword evidence="3" id="KW-0238">DNA-binding</keyword>
<dbReference type="GO" id="GO:0003700">
    <property type="term" value="F:DNA-binding transcription factor activity"/>
    <property type="evidence" value="ECO:0007669"/>
    <property type="project" value="TreeGrafter"/>
</dbReference>
<evidence type="ECO:0000256" key="1">
    <source>
        <dbReference type="ARBA" id="ARBA00022491"/>
    </source>
</evidence>
<protein>
    <recommendedName>
        <fullName evidence="5">HTH lacI-type domain-containing protein</fullName>
    </recommendedName>
</protein>
<dbReference type="SUPFAM" id="SSF53822">
    <property type="entry name" value="Periplasmic binding protein-like I"/>
    <property type="match status" value="1"/>
</dbReference>
<dbReference type="Proteomes" id="UP000054058">
    <property type="component" value="Unassembled WGS sequence"/>
</dbReference>
<dbReference type="Gene3D" id="1.10.260.40">
    <property type="entry name" value="lambda repressor-like DNA-binding domains"/>
    <property type="match status" value="1"/>
</dbReference>
<dbReference type="OrthoDB" id="5756154at2"/>
<evidence type="ECO:0000256" key="3">
    <source>
        <dbReference type="ARBA" id="ARBA00023125"/>
    </source>
</evidence>
<reference evidence="6 7" key="1">
    <citation type="submission" date="2014-01" db="EMBL/GenBank/DDBJ databases">
        <title>Marinomonas ushuaiensis DSM 15871 Genome Sequencing.</title>
        <authorList>
            <person name="Lai Q."/>
            <person name="Shao Z.S."/>
        </authorList>
    </citation>
    <scope>NUCLEOTIDE SEQUENCE [LARGE SCALE GENOMIC DNA]</scope>
    <source>
        <strain evidence="6 7">DSM 15871</strain>
    </source>
</reference>
<evidence type="ECO:0000313" key="7">
    <source>
        <dbReference type="Proteomes" id="UP000054058"/>
    </source>
</evidence>
<dbReference type="AlphaFoldDB" id="X7E4L7"/>
<keyword evidence="4" id="KW-0804">Transcription</keyword>
<dbReference type="SMART" id="SM00354">
    <property type="entry name" value="HTH_LACI"/>
    <property type="match status" value="1"/>
</dbReference>
<dbReference type="PATRIC" id="fig|1122207.3.peg.2489"/>
<sequence length="323" mass="36135">MVKTTLKEVSKLAGVSIATASRVLNQQSNNVKASTREKVLLASEKLGFKLDRAARRLRTGETFVIAYILNRRDPAFQFVSELLLGITDRALLDDYHVVIVPEAEISPIGSVEYLSKSNDCDGVILTHTKLDDPRVRWLQEQNLPFITHGHTRCNIEHDAVDYDHLHFLQLCFAELNANCENVALICPPTELTFSTLMNEAFHTVLSEFPNINGSIITGINAESKVEEIGVWAKREAHKYDAVISYTDAIVNALVAAILPDTSTQIMTRVFGRSRSHIPESVFLLHQDLYQDGWALADTLICQFKGKPKSNYISTPKRSGEIKI</sequence>
<dbReference type="Gene3D" id="3.40.50.2300">
    <property type="match status" value="2"/>
</dbReference>
<keyword evidence="1" id="KW-0678">Repressor</keyword>
<dbReference type="SUPFAM" id="SSF47413">
    <property type="entry name" value="lambda repressor-like DNA-binding domains"/>
    <property type="match status" value="1"/>
</dbReference>
<dbReference type="Pfam" id="PF00356">
    <property type="entry name" value="LacI"/>
    <property type="match status" value="1"/>
</dbReference>
<dbReference type="EMBL" id="JAMB01000011">
    <property type="protein sequence ID" value="ETX10123.1"/>
    <property type="molecule type" value="Genomic_DNA"/>
</dbReference>
<accession>X7E4L7</accession>
<dbReference type="STRING" id="1122207.MUS1_04350"/>
<feature type="domain" description="HTH lacI-type" evidence="5">
    <location>
        <begin position="4"/>
        <end position="59"/>
    </location>
</feature>
<keyword evidence="7" id="KW-1185">Reference proteome</keyword>
<dbReference type="GO" id="GO:0000976">
    <property type="term" value="F:transcription cis-regulatory region binding"/>
    <property type="evidence" value="ECO:0007669"/>
    <property type="project" value="TreeGrafter"/>
</dbReference>
<keyword evidence="2" id="KW-0805">Transcription regulation</keyword>
<gene>
    <name evidence="6" type="ORF">MUS1_04350</name>
</gene>
<dbReference type="PANTHER" id="PTHR30146">
    <property type="entry name" value="LACI-RELATED TRANSCRIPTIONAL REPRESSOR"/>
    <property type="match status" value="1"/>
</dbReference>
<name>X7E4L7_9GAMM</name>
<dbReference type="eggNOG" id="COG1609">
    <property type="taxonomic scope" value="Bacteria"/>
</dbReference>
<dbReference type="PANTHER" id="PTHR30146:SF95">
    <property type="entry name" value="RIBOSE OPERON REPRESSOR"/>
    <property type="match status" value="1"/>
</dbReference>
<dbReference type="RefSeq" id="WP_036162980.1">
    <property type="nucleotide sequence ID" value="NZ_JAMB01000011.1"/>
</dbReference>
<evidence type="ECO:0000256" key="2">
    <source>
        <dbReference type="ARBA" id="ARBA00023015"/>
    </source>
</evidence>
<comment type="caution">
    <text evidence="6">The sequence shown here is derived from an EMBL/GenBank/DDBJ whole genome shotgun (WGS) entry which is preliminary data.</text>
</comment>